<dbReference type="AlphaFoldDB" id="A0A2I2MDM3"/>
<sequence length="67" mass="7373">MIGIVYQKTPEASLASKGDDLALDTPDLDLLPDRFSGNLPAEPGDNRPFFAREKTLPFPLATFPWPT</sequence>
<gene>
    <name evidence="1" type="ORF">LFTS_00344</name>
</gene>
<protein>
    <submittedName>
        <fullName evidence="1">Uncharacterized protein</fullName>
    </submittedName>
</protein>
<accession>A0A2I2MDM3</accession>
<dbReference type="OrthoDB" id="9949012at2"/>
<name>A0A2I2MDM3_9BACT</name>
<evidence type="ECO:0000313" key="1">
    <source>
        <dbReference type="EMBL" id="SOU91732.1"/>
    </source>
</evidence>
<organism evidence="1">
    <name type="scientific">Leptospirillum ferriphilum</name>
    <dbReference type="NCBI Taxonomy" id="178606"/>
    <lineage>
        <taxon>Bacteria</taxon>
        <taxon>Pseudomonadati</taxon>
        <taxon>Nitrospirota</taxon>
        <taxon>Nitrospiria</taxon>
        <taxon>Nitrospirales</taxon>
        <taxon>Nitrospiraceae</taxon>
        <taxon>Leptospirillum</taxon>
    </lineage>
</organism>
<proteinExistence type="predicted"/>
<dbReference type="EMBL" id="LT966316">
    <property type="protein sequence ID" value="SOU91732.1"/>
    <property type="molecule type" value="Genomic_DNA"/>
</dbReference>
<reference evidence="1" key="1">
    <citation type="submission" date="2017-12" db="EMBL/GenBank/DDBJ databases">
        <authorList>
            <consortium name="SysMetEx"/>
        </authorList>
    </citation>
    <scope>NUCLEOTIDE SEQUENCE</scope>
    <source>
        <strain evidence="1">Pb_238</strain>
    </source>
</reference>